<dbReference type="PANTHER" id="PTHR47245">
    <property type="entry name" value="PEPTIDYLPROLYL ISOMERASE"/>
    <property type="match status" value="1"/>
</dbReference>
<dbReference type="Proteomes" id="UP000247792">
    <property type="component" value="Unassembled WGS sequence"/>
</dbReference>
<dbReference type="Pfam" id="PF00639">
    <property type="entry name" value="Rotamase"/>
    <property type="match status" value="1"/>
</dbReference>
<dbReference type="SUPFAM" id="SSF54534">
    <property type="entry name" value="FKBP-like"/>
    <property type="match status" value="1"/>
</dbReference>
<dbReference type="GO" id="GO:0003755">
    <property type="term" value="F:peptidyl-prolyl cis-trans isomerase activity"/>
    <property type="evidence" value="ECO:0007669"/>
    <property type="project" value="UniProtKB-KW"/>
</dbReference>
<evidence type="ECO:0000256" key="2">
    <source>
        <dbReference type="ARBA" id="ARBA00007656"/>
    </source>
</evidence>
<evidence type="ECO:0000313" key="7">
    <source>
        <dbReference type="EMBL" id="PXX37189.1"/>
    </source>
</evidence>
<dbReference type="Gene3D" id="3.10.50.40">
    <property type="match status" value="1"/>
</dbReference>
<comment type="similarity">
    <text evidence="2">Belongs to the PpiC/parvulin rotamase family.</text>
</comment>
<feature type="domain" description="PpiC" evidence="6">
    <location>
        <begin position="92"/>
        <end position="192"/>
    </location>
</feature>
<keyword evidence="8" id="KW-1185">Reference proteome</keyword>
<dbReference type="InterPro" id="IPR046357">
    <property type="entry name" value="PPIase_dom_sf"/>
</dbReference>
<comment type="caution">
    <text evidence="7">The sequence shown here is derived from an EMBL/GenBank/DDBJ whole genome shotgun (WGS) entry which is preliminary data.</text>
</comment>
<evidence type="ECO:0000256" key="1">
    <source>
        <dbReference type="ARBA" id="ARBA00000971"/>
    </source>
</evidence>
<evidence type="ECO:0000256" key="3">
    <source>
        <dbReference type="ARBA" id="ARBA00013194"/>
    </source>
</evidence>
<accession>A0A318IP11</accession>
<proteinExistence type="inferred from homology"/>
<name>A0A318IP11_9BURK</name>
<reference evidence="7 8" key="1">
    <citation type="submission" date="2018-05" db="EMBL/GenBank/DDBJ databases">
        <title>Genomic Encyclopedia of Type Strains, Phase IV (KMG-IV): sequencing the most valuable type-strain genomes for metagenomic binning, comparative biology and taxonomic classification.</title>
        <authorList>
            <person name="Goeker M."/>
        </authorList>
    </citation>
    <scope>NUCLEOTIDE SEQUENCE [LARGE SCALE GENOMIC DNA]</scope>
    <source>
        <strain evidence="7 8">DSM 19792</strain>
    </source>
</reference>
<dbReference type="InterPro" id="IPR000297">
    <property type="entry name" value="PPIase_PpiC"/>
</dbReference>
<dbReference type="OrthoDB" id="9769613at2"/>
<dbReference type="PROSITE" id="PS50198">
    <property type="entry name" value="PPIC_PPIASE_2"/>
    <property type="match status" value="1"/>
</dbReference>
<comment type="catalytic activity">
    <reaction evidence="1">
        <text>[protein]-peptidylproline (omega=180) = [protein]-peptidylproline (omega=0)</text>
        <dbReference type="Rhea" id="RHEA:16237"/>
        <dbReference type="Rhea" id="RHEA-COMP:10747"/>
        <dbReference type="Rhea" id="RHEA-COMP:10748"/>
        <dbReference type="ChEBI" id="CHEBI:83833"/>
        <dbReference type="ChEBI" id="CHEBI:83834"/>
        <dbReference type="EC" id="5.2.1.8"/>
    </reaction>
</comment>
<dbReference type="SUPFAM" id="SSF109998">
    <property type="entry name" value="Triger factor/SurA peptide-binding domain-like"/>
    <property type="match status" value="1"/>
</dbReference>
<evidence type="ECO:0000256" key="5">
    <source>
        <dbReference type="PROSITE-ProRule" id="PRU00278"/>
    </source>
</evidence>
<evidence type="ECO:0000313" key="8">
    <source>
        <dbReference type="Proteomes" id="UP000247792"/>
    </source>
</evidence>
<sequence length="248" mass="27240">MPVIVNDYELTDADMEKELPAHEGTADAMKSAMTALVLRRVLLDEAQQQGLQQADEDERIDALLRQEVIVPIPAREECLRQYQANPARFKVGELAEVSHILFQVTSGVDLDALRKHAQLLLDELLEDPAQFAACAKANSNCPSSEVAGSLGQVTRGMTVPEFEQAVFAAEPGHIIPRLVETRFGLHIILLGRKLDGQLLPFEETESKIALAMHQASHDRALHQYLQLLVGRAKISGIDIQGAATPLVQ</sequence>
<dbReference type="EC" id="5.2.1.8" evidence="3"/>
<dbReference type="AlphaFoldDB" id="A0A318IP11"/>
<keyword evidence="4 5" id="KW-0697">Rotamase</keyword>
<dbReference type="PANTHER" id="PTHR47245:SF2">
    <property type="entry name" value="PEPTIDYL-PROLYL CIS-TRANS ISOMERASE HP_0175-RELATED"/>
    <property type="match status" value="1"/>
</dbReference>
<dbReference type="RefSeq" id="WP_110258095.1">
    <property type="nucleotide sequence ID" value="NZ_QJKB01000018.1"/>
</dbReference>
<dbReference type="InterPro" id="IPR050245">
    <property type="entry name" value="PrsA_foldase"/>
</dbReference>
<dbReference type="EMBL" id="QJKB01000018">
    <property type="protein sequence ID" value="PXX37189.1"/>
    <property type="molecule type" value="Genomic_DNA"/>
</dbReference>
<evidence type="ECO:0000256" key="4">
    <source>
        <dbReference type="ARBA" id="ARBA00023110"/>
    </source>
</evidence>
<evidence type="ECO:0000259" key="6">
    <source>
        <dbReference type="PROSITE" id="PS50198"/>
    </source>
</evidence>
<protein>
    <recommendedName>
        <fullName evidence="3">peptidylprolyl isomerase</fullName>
        <ecNumber evidence="3">5.2.1.8</ecNumber>
    </recommendedName>
</protein>
<dbReference type="InterPro" id="IPR027304">
    <property type="entry name" value="Trigger_fact/SurA_dom_sf"/>
</dbReference>
<organism evidence="7 8">
    <name type="scientific">Undibacterium pigrum</name>
    <dbReference type="NCBI Taxonomy" id="401470"/>
    <lineage>
        <taxon>Bacteria</taxon>
        <taxon>Pseudomonadati</taxon>
        <taxon>Pseudomonadota</taxon>
        <taxon>Betaproteobacteria</taxon>
        <taxon>Burkholderiales</taxon>
        <taxon>Oxalobacteraceae</taxon>
        <taxon>Undibacterium</taxon>
    </lineage>
</organism>
<gene>
    <name evidence="7" type="ORF">DFR42_11810</name>
</gene>
<keyword evidence="5 7" id="KW-0413">Isomerase</keyword>